<evidence type="ECO:0000313" key="2">
    <source>
        <dbReference type="EMBL" id="CAD9404181.1"/>
    </source>
</evidence>
<dbReference type="AlphaFoldDB" id="A0A6U7CC06"/>
<evidence type="ECO:0000256" key="1">
    <source>
        <dbReference type="SAM" id="Phobius"/>
    </source>
</evidence>
<dbReference type="EMBL" id="HBGU01006283">
    <property type="protein sequence ID" value="CAD9404181.1"/>
    <property type="molecule type" value="Transcribed_RNA"/>
</dbReference>
<keyword evidence="1" id="KW-0812">Transmembrane</keyword>
<name>A0A6U7CC06_9EUKA</name>
<accession>A0A6U7CC06</accession>
<keyword evidence="1" id="KW-0472">Membrane</keyword>
<reference evidence="3" key="1">
    <citation type="submission" date="2021-01" db="EMBL/GenBank/DDBJ databases">
        <authorList>
            <person name="Corre E."/>
            <person name="Pelletier E."/>
            <person name="Niang G."/>
            <person name="Scheremetjew M."/>
            <person name="Finn R."/>
            <person name="Kale V."/>
            <person name="Holt S."/>
            <person name="Cochrane G."/>
            <person name="Meng A."/>
            <person name="Brown T."/>
            <person name="Cohen L."/>
        </authorList>
    </citation>
    <scope>NUCLEOTIDE SEQUENCE</scope>
    <source>
        <strain evidence="3">UTEX LB 985</strain>
    </source>
</reference>
<feature type="transmembrane region" description="Helical" evidence="1">
    <location>
        <begin position="95"/>
        <end position="117"/>
    </location>
</feature>
<dbReference type="EMBL" id="HBGU01006284">
    <property type="protein sequence ID" value="CAD9404185.1"/>
    <property type="molecule type" value="Transcribed_RNA"/>
</dbReference>
<organism evidence="3">
    <name type="scientific">Haptolina brevifila</name>
    <dbReference type="NCBI Taxonomy" id="156173"/>
    <lineage>
        <taxon>Eukaryota</taxon>
        <taxon>Haptista</taxon>
        <taxon>Haptophyta</taxon>
        <taxon>Prymnesiophyceae</taxon>
        <taxon>Prymnesiales</taxon>
        <taxon>Prymnesiaceae</taxon>
        <taxon>Haptolina</taxon>
    </lineage>
</organism>
<keyword evidence="1" id="KW-1133">Transmembrane helix</keyword>
<proteinExistence type="predicted"/>
<sequence length="125" mass="13947">MSTCGTGPSSSSPSYVTTKLTFSPPIERRASSLTLVMVPTIQPKPSHLRRRRRPTSALLIALTGLAKKHHRLRQQRLGTDLVAVGYNERLLETPWWIVVSPLPEITTIFVGAVLFSLRRRPSCTE</sequence>
<gene>
    <name evidence="2" type="ORF">CBRE1094_LOCUS3439</name>
    <name evidence="3" type="ORF">CBRE1094_LOCUS3440</name>
</gene>
<protein>
    <submittedName>
        <fullName evidence="3">Uncharacterized protein</fullName>
    </submittedName>
</protein>
<evidence type="ECO:0000313" key="3">
    <source>
        <dbReference type="EMBL" id="CAD9404185.1"/>
    </source>
</evidence>